<dbReference type="GO" id="GO:0055088">
    <property type="term" value="P:lipid homeostasis"/>
    <property type="evidence" value="ECO:0007669"/>
    <property type="project" value="TreeGrafter"/>
</dbReference>
<feature type="domain" description="Acyl-CoA oxidase C-terminal" evidence="6">
    <location>
        <begin position="291"/>
        <end position="418"/>
    </location>
</feature>
<comment type="cofactor">
    <cofactor evidence="1">
        <name>FAD</name>
        <dbReference type="ChEBI" id="CHEBI:57692"/>
    </cofactor>
</comment>
<evidence type="ECO:0000256" key="3">
    <source>
        <dbReference type="ARBA" id="ARBA00022630"/>
    </source>
</evidence>
<feature type="domain" description="Acyl-CoA oxidase C-alpha1" evidence="7">
    <location>
        <begin position="111"/>
        <end position="263"/>
    </location>
</feature>
<dbReference type="RefSeq" id="WP_121893709.1">
    <property type="nucleotide sequence ID" value="NZ_PENI01000030.1"/>
</dbReference>
<evidence type="ECO:0000256" key="1">
    <source>
        <dbReference type="ARBA" id="ARBA00001974"/>
    </source>
</evidence>
<dbReference type="Pfam" id="PF22924">
    <property type="entry name" value="ACOX_C_alpha1"/>
    <property type="match status" value="1"/>
</dbReference>
<dbReference type="GO" id="GO:0005504">
    <property type="term" value="F:fatty acid binding"/>
    <property type="evidence" value="ECO:0007669"/>
    <property type="project" value="TreeGrafter"/>
</dbReference>
<evidence type="ECO:0000313" key="9">
    <source>
        <dbReference type="Proteomes" id="UP000270471"/>
    </source>
</evidence>
<dbReference type="PANTHER" id="PTHR10909">
    <property type="entry name" value="ELECTRON TRANSPORT OXIDOREDUCTASE"/>
    <property type="match status" value="1"/>
</dbReference>
<dbReference type="SUPFAM" id="SSF47203">
    <property type="entry name" value="Acyl-CoA dehydrogenase C-terminal domain-like"/>
    <property type="match status" value="2"/>
</dbReference>
<keyword evidence="3" id="KW-0285">Flavoprotein</keyword>
<dbReference type="GO" id="GO:0003997">
    <property type="term" value="F:acyl-CoA oxidase activity"/>
    <property type="evidence" value="ECO:0007669"/>
    <property type="project" value="InterPro"/>
</dbReference>
<evidence type="ECO:0000256" key="2">
    <source>
        <dbReference type="ARBA" id="ARBA00006288"/>
    </source>
</evidence>
<evidence type="ECO:0000256" key="4">
    <source>
        <dbReference type="ARBA" id="ARBA00022827"/>
    </source>
</evidence>
<dbReference type="GO" id="GO:0033540">
    <property type="term" value="P:fatty acid beta-oxidation using acyl-CoA oxidase"/>
    <property type="evidence" value="ECO:0007669"/>
    <property type="project" value="TreeGrafter"/>
</dbReference>
<gene>
    <name evidence="8" type="ORF">CTZ28_34500</name>
</gene>
<proteinExistence type="inferred from homology"/>
<organism evidence="8 9">
    <name type="scientific">Streptomyces shenzhenensis</name>
    <dbReference type="NCBI Taxonomy" id="943815"/>
    <lineage>
        <taxon>Bacteria</taxon>
        <taxon>Bacillati</taxon>
        <taxon>Actinomycetota</taxon>
        <taxon>Actinomycetes</taxon>
        <taxon>Kitasatosporales</taxon>
        <taxon>Streptomycetaceae</taxon>
        <taxon>Streptomyces</taxon>
    </lineage>
</organism>
<sequence length="443" mass="47890">MSRIGVVFARVIVDGQDRGSFPFMVELADESGPRPGIRMTTVTTDVVPQRCSLIEFDHVWLPRANWLSDNASIGANGEFIDPLESQDARLARSLSTGQNVWAGGAGALAAVSRVAVASALRFSTQRRTAARIGPALPVLDYSTQQRPLFSCLAEATAISCLANTFRSARIDLIKAWRRGERPTVGTDTMTWAPWASVHRDMAMGKVIAARSAERITRECRLRSGVLGTMASSRFLSYQSLGHMLSVAGGDNLLTILDTARTLVAQAADLPAPDPGLDTQGMSLHDASLWRELHQQRVSRLAGRISDAMARLAPEERAGFEAWNPRLTQVRELGEAYGESLVLEHMFAAVDALPAGEGADVAGRLCAVQALEQLSRNATWYLCEGLMSVKQVQEIAPTLDELVSSLVPYTDDLVAAFAVDSSSSHALLLADDYVQELGATRSEP</sequence>
<dbReference type="InterPro" id="IPR012258">
    <property type="entry name" value="Acyl-CoA_oxidase"/>
</dbReference>
<dbReference type="PANTHER" id="PTHR10909:SF382">
    <property type="entry name" value="ACYL-COENZYME A OXIDASE"/>
    <property type="match status" value="1"/>
</dbReference>
<dbReference type="Proteomes" id="UP000270471">
    <property type="component" value="Unassembled WGS sequence"/>
</dbReference>
<dbReference type="InterPro" id="IPR002655">
    <property type="entry name" value="Acyl-CoA_oxidase_C"/>
</dbReference>
<dbReference type="Gene3D" id="2.40.110.10">
    <property type="entry name" value="Butyryl-CoA Dehydrogenase, subunit A, domain 2"/>
    <property type="match status" value="1"/>
</dbReference>
<dbReference type="Pfam" id="PF01756">
    <property type="entry name" value="ACOX"/>
    <property type="match status" value="1"/>
</dbReference>
<comment type="caution">
    <text evidence="8">The sequence shown here is derived from an EMBL/GenBank/DDBJ whole genome shotgun (WGS) entry which is preliminary data.</text>
</comment>
<keyword evidence="5" id="KW-0560">Oxidoreductase</keyword>
<keyword evidence="9" id="KW-1185">Reference proteome</keyword>
<dbReference type="InterPro" id="IPR055060">
    <property type="entry name" value="ACOX_C_alpha1"/>
</dbReference>
<dbReference type="AlphaFoldDB" id="A0A3M0HY29"/>
<keyword evidence="4" id="KW-0274">FAD</keyword>
<evidence type="ECO:0000259" key="7">
    <source>
        <dbReference type="Pfam" id="PF22924"/>
    </source>
</evidence>
<protein>
    <submittedName>
        <fullName evidence="8">Uncharacterized protein</fullName>
    </submittedName>
</protein>
<name>A0A3M0HY29_9ACTN</name>
<dbReference type="InterPro" id="IPR036250">
    <property type="entry name" value="AcylCo_DH-like_C"/>
</dbReference>
<dbReference type="InterPro" id="IPR046373">
    <property type="entry name" value="Acyl-CoA_Oxase/DH_mid-dom_sf"/>
</dbReference>
<evidence type="ECO:0000313" key="8">
    <source>
        <dbReference type="EMBL" id="RMB81515.1"/>
    </source>
</evidence>
<dbReference type="Gene3D" id="1.20.140.10">
    <property type="entry name" value="Butyryl-CoA Dehydrogenase, subunit A, domain 3"/>
    <property type="match status" value="2"/>
</dbReference>
<evidence type="ECO:0000256" key="5">
    <source>
        <dbReference type="ARBA" id="ARBA00023002"/>
    </source>
</evidence>
<accession>A0A3M0HY29</accession>
<comment type="similarity">
    <text evidence="2">Belongs to the acyl-CoA oxidase family.</text>
</comment>
<dbReference type="EMBL" id="PENI01000030">
    <property type="protein sequence ID" value="RMB81515.1"/>
    <property type="molecule type" value="Genomic_DNA"/>
</dbReference>
<evidence type="ECO:0000259" key="6">
    <source>
        <dbReference type="Pfam" id="PF01756"/>
    </source>
</evidence>
<reference evidence="8 9" key="1">
    <citation type="submission" date="2017-11" db="EMBL/GenBank/DDBJ databases">
        <title>Draft genome of actinobacteria isolated from guarana (Paullinia cupana (Mart.) Ducke.</title>
        <authorList>
            <person name="Siqueira K.A."/>
            <person name="Liotti R.G."/>
            <person name="Mendes T.A.O."/>
            <person name="Soares M.A."/>
        </authorList>
    </citation>
    <scope>NUCLEOTIDE SEQUENCE [LARGE SCALE GENOMIC DNA]</scope>
    <source>
        <strain evidence="8 9">193</strain>
    </source>
</reference>
<dbReference type="GO" id="GO:0071949">
    <property type="term" value="F:FAD binding"/>
    <property type="evidence" value="ECO:0007669"/>
    <property type="project" value="InterPro"/>
</dbReference>